<keyword evidence="2" id="KW-0732">Signal</keyword>
<accession>A0A4Y2KGR0</accession>
<evidence type="ECO:0000256" key="2">
    <source>
        <dbReference type="SAM" id="SignalP"/>
    </source>
</evidence>
<dbReference type="EMBL" id="BGPR01004563">
    <property type="protein sequence ID" value="GBN00936.1"/>
    <property type="molecule type" value="Genomic_DNA"/>
</dbReference>
<feature type="chain" id="PRO_5021382891" evidence="2">
    <location>
        <begin position="18"/>
        <end position="284"/>
    </location>
</feature>
<protein>
    <submittedName>
        <fullName evidence="3">Uncharacterized protein</fullName>
    </submittedName>
</protein>
<dbReference type="AlphaFoldDB" id="A0A4Y2KGR0"/>
<evidence type="ECO:0000313" key="4">
    <source>
        <dbReference type="Proteomes" id="UP000499080"/>
    </source>
</evidence>
<keyword evidence="4" id="KW-1185">Reference proteome</keyword>
<dbReference type="Proteomes" id="UP000499080">
    <property type="component" value="Unassembled WGS sequence"/>
</dbReference>
<comment type="caution">
    <text evidence="3">The sequence shown here is derived from an EMBL/GenBank/DDBJ whole genome shotgun (WGS) entry which is preliminary data.</text>
</comment>
<evidence type="ECO:0000256" key="1">
    <source>
        <dbReference type="SAM" id="MobiDB-lite"/>
    </source>
</evidence>
<feature type="signal peptide" evidence="2">
    <location>
        <begin position="1"/>
        <end position="17"/>
    </location>
</feature>
<organism evidence="3 4">
    <name type="scientific">Araneus ventricosus</name>
    <name type="common">Orbweaver spider</name>
    <name type="synonym">Epeira ventricosa</name>
    <dbReference type="NCBI Taxonomy" id="182803"/>
    <lineage>
        <taxon>Eukaryota</taxon>
        <taxon>Metazoa</taxon>
        <taxon>Ecdysozoa</taxon>
        <taxon>Arthropoda</taxon>
        <taxon>Chelicerata</taxon>
        <taxon>Arachnida</taxon>
        <taxon>Araneae</taxon>
        <taxon>Araneomorphae</taxon>
        <taxon>Entelegynae</taxon>
        <taxon>Araneoidea</taxon>
        <taxon>Araneidae</taxon>
        <taxon>Araneus</taxon>
    </lineage>
</organism>
<name>A0A4Y2KGR0_ARAVE</name>
<feature type="compositionally biased region" description="Basic and acidic residues" evidence="1">
    <location>
        <begin position="214"/>
        <end position="228"/>
    </location>
</feature>
<feature type="compositionally biased region" description="Polar residues" evidence="1">
    <location>
        <begin position="201"/>
        <end position="213"/>
    </location>
</feature>
<reference evidence="3 4" key="1">
    <citation type="journal article" date="2019" name="Sci. Rep.">
        <title>Orb-weaving spider Araneus ventricosus genome elucidates the spidroin gene catalogue.</title>
        <authorList>
            <person name="Kono N."/>
            <person name="Nakamura H."/>
            <person name="Ohtoshi R."/>
            <person name="Moran D.A.P."/>
            <person name="Shinohara A."/>
            <person name="Yoshida Y."/>
            <person name="Fujiwara M."/>
            <person name="Mori M."/>
            <person name="Tomita M."/>
            <person name="Arakawa K."/>
        </authorList>
    </citation>
    <scope>NUCLEOTIDE SEQUENCE [LARGE SCALE GENOMIC DNA]</scope>
</reference>
<feature type="region of interest" description="Disordered" evidence="1">
    <location>
        <begin position="183"/>
        <end position="264"/>
    </location>
</feature>
<dbReference type="OrthoDB" id="6420087at2759"/>
<proteinExistence type="predicted"/>
<feature type="compositionally biased region" description="Polar residues" evidence="1">
    <location>
        <begin position="249"/>
        <end position="264"/>
    </location>
</feature>
<sequence>MSCWLVMLGIISAIAEARPSESERVTIDLSALRPSLPGLVLYKYGDVAPKLVQVDLSALNPQLQPHVIWPQFDELDLDERNFDMDNVDAIPYLTEEDTLMYNNYPKHQSQRMMGRLSGHWLDNAGRSDMYDFVSDSPNQQLLSLHGSLPVADEVIVPLDWEEEETKQKGKKRNVFLTKGWAAAGEKEHKGRPHLPNVLKGISSSHNSYFTTKPVQERPSLRRRERESEQSQSASENHQAIEDTKFKSPASPQNAKAETRIPSQDSWSLPRQYWSIPHFIVGNWQ</sequence>
<evidence type="ECO:0000313" key="3">
    <source>
        <dbReference type="EMBL" id="GBN00936.1"/>
    </source>
</evidence>
<gene>
    <name evidence="3" type="ORF">AVEN_150869_1</name>
</gene>